<reference evidence="2" key="1">
    <citation type="journal article" date="2022" name="Int. J. Mol. Sci.">
        <title>Draft Genome of Tanacetum Coccineum: Genomic Comparison of Closely Related Tanacetum-Family Plants.</title>
        <authorList>
            <person name="Yamashiro T."/>
            <person name="Shiraishi A."/>
            <person name="Nakayama K."/>
            <person name="Satake H."/>
        </authorList>
    </citation>
    <scope>NUCLEOTIDE SEQUENCE</scope>
</reference>
<dbReference type="Proteomes" id="UP001151760">
    <property type="component" value="Unassembled WGS sequence"/>
</dbReference>
<evidence type="ECO:0000313" key="3">
    <source>
        <dbReference type="Proteomes" id="UP001151760"/>
    </source>
</evidence>
<feature type="region of interest" description="Disordered" evidence="1">
    <location>
        <begin position="216"/>
        <end position="235"/>
    </location>
</feature>
<proteinExistence type="predicted"/>
<organism evidence="2 3">
    <name type="scientific">Tanacetum coccineum</name>
    <dbReference type="NCBI Taxonomy" id="301880"/>
    <lineage>
        <taxon>Eukaryota</taxon>
        <taxon>Viridiplantae</taxon>
        <taxon>Streptophyta</taxon>
        <taxon>Embryophyta</taxon>
        <taxon>Tracheophyta</taxon>
        <taxon>Spermatophyta</taxon>
        <taxon>Magnoliopsida</taxon>
        <taxon>eudicotyledons</taxon>
        <taxon>Gunneridae</taxon>
        <taxon>Pentapetalae</taxon>
        <taxon>asterids</taxon>
        <taxon>campanulids</taxon>
        <taxon>Asterales</taxon>
        <taxon>Asteraceae</taxon>
        <taxon>Asteroideae</taxon>
        <taxon>Anthemideae</taxon>
        <taxon>Anthemidinae</taxon>
        <taxon>Tanacetum</taxon>
    </lineage>
</organism>
<protein>
    <submittedName>
        <fullName evidence="2">Uncharacterized protein</fullName>
    </submittedName>
</protein>
<reference evidence="2" key="2">
    <citation type="submission" date="2022-01" db="EMBL/GenBank/DDBJ databases">
        <authorList>
            <person name="Yamashiro T."/>
            <person name="Shiraishi A."/>
            <person name="Satake H."/>
            <person name="Nakayama K."/>
        </authorList>
    </citation>
    <scope>NUCLEOTIDE SEQUENCE</scope>
</reference>
<evidence type="ECO:0000313" key="2">
    <source>
        <dbReference type="EMBL" id="GJT72303.1"/>
    </source>
</evidence>
<name>A0ABQ5GAH6_9ASTR</name>
<comment type="caution">
    <text evidence="2">The sequence shown here is derived from an EMBL/GenBank/DDBJ whole genome shotgun (WGS) entry which is preliminary data.</text>
</comment>
<sequence>MDSQSTQTIKLPILQPGEYDLWKMRMKQYLQCIDYTLWEIIESGNAPIVTKTVNGKEIVIPPISVKEKAQRRAELKARSTFLMALPNEHQLKFNSYKDAKTLMQLLRTDLERNKPETETLSLDDLFNNLKAYESEDVNTASTQGAADISTTVKNLSDVVIYSFFASQPSISQLDNEYLQQIHPDDLEEMDLRWNIAMLTMRVRRFLKNTGRKLDMANKERIRAPRNQDSRHREPTRRTVLVKETNSNALVSYSSSSTNSEVSNDSNYCSSCLECVKDLKEQYEKLVKDLRTARISDVSYKTGLESIEARLLVFKKNKSVYEEDIKLLKCEIYLGDLDITELKRKLELATKEKYEVQLTLQKFENSSKSLIYPSLDDFVDVNESVSESVVKKPTVETNEPKTARKENGAPIIEDWVSESEEEDEPKFQTVKPNFTKIEFVKPKTDRKPVEQK</sequence>
<dbReference type="EMBL" id="BQNB010018246">
    <property type="protein sequence ID" value="GJT72303.1"/>
    <property type="molecule type" value="Genomic_DNA"/>
</dbReference>
<gene>
    <name evidence="2" type="ORF">Tco_1031589</name>
</gene>
<keyword evidence="3" id="KW-1185">Reference proteome</keyword>
<accession>A0ABQ5GAH6</accession>
<evidence type="ECO:0000256" key="1">
    <source>
        <dbReference type="SAM" id="MobiDB-lite"/>
    </source>
</evidence>